<protein>
    <submittedName>
        <fullName evidence="2">Uncharacterized protein</fullName>
    </submittedName>
</protein>
<proteinExistence type="predicted"/>
<evidence type="ECO:0000313" key="2">
    <source>
        <dbReference type="EMBL" id="KAK0395164.1"/>
    </source>
</evidence>
<dbReference type="Proteomes" id="UP001175271">
    <property type="component" value="Unassembled WGS sequence"/>
</dbReference>
<organism evidence="2 3">
    <name type="scientific">Steinernema hermaphroditum</name>
    <dbReference type="NCBI Taxonomy" id="289476"/>
    <lineage>
        <taxon>Eukaryota</taxon>
        <taxon>Metazoa</taxon>
        <taxon>Ecdysozoa</taxon>
        <taxon>Nematoda</taxon>
        <taxon>Chromadorea</taxon>
        <taxon>Rhabditida</taxon>
        <taxon>Tylenchina</taxon>
        <taxon>Panagrolaimomorpha</taxon>
        <taxon>Strongyloidoidea</taxon>
        <taxon>Steinernematidae</taxon>
        <taxon>Steinernema</taxon>
    </lineage>
</organism>
<accession>A0AA39LFI2</accession>
<comment type="caution">
    <text evidence="2">The sequence shown here is derived from an EMBL/GenBank/DDBJ whole genome shotgun (WGS) entry which is preliminary data.</text>
</comment>
<gene>
    <name evidence="2" type="ORF">QR680_001150</name>
</gene>
<feature type="signal peptide" evidence="1">
    <location>
        <begin position="1"/>
        <end position="16"/>
    </location>
</feature>
<feature type="chain" id="PRO_5041347940" evidence="1">
    <location>
        <begin position="17"/>
        <end position="108"/>
    </location>
</feature>
<dbReference type="EMBL" id="JAUCMV010000005">
    <property type="protein sequence ID" value="KAK0395164.1"/>
    <property type="molecule type" value="Genomic_DNA"/>
</dbReference>
<name>A0AA39LFI2_9BILA</name>
<keyword evidence="1" id="KW-0732">Signal</keyword>
<evidence type="ECO:0000313" key="3">
    <source>
        <dbReference type="Proteomes" id="UP001175271"/>
    </source>
</evidence>
<sequence>MIRVFVLITIFGLTLCRQTSDMSPTTEEKMIDLLNFSTNSPLVELLEAIRFSMTSHGGVQSEEDLIANATSIDLVTTSIAPSIQRLELHPNLADILRKVFARKEEIMF</sequence>
<keyword evidence="3" id="KW-1185">Reference proteome</keyword>
<reference evidence="2" key="1">
    <citation type="submission" date="2023-06" db="EMBL/GenBank/DDBJ databases">
        <title>Genomic analysis of the entomopathogenic nematode Steinernema hermaphroditum.</title>
        <authorList>
            <person name="Schwarz E.M."/>
            <person name="Heppert J.K."/>
            <person name="Baniya A."/>
            <person name="Schwartz H.T."/>
            <person name="Tan C.-H."/>
            <person name="Antoshechkin I."/>
            <person name="Sternberg P.W."/>
            <person name="Goodrich-Blair H."/>
            <person name="Dillman A.R."/>
        </authorList>
    </citation>
    <scope>NUCLEOTIDE SEQUENCE</scope>
    <source>
        <strain evidence="2">PS9179</strain>
        <tissue evidence="2">Whole animal</tissue>
    </source>
</reference>
<dbReference type="AlphaFoldDB" id="A0AA39LFI2"/>
<evidence type="ECO:0000256" key="1">
    <source>
        <dbReference type="SAM" id="SignalP"/>
    </source>
</evidence>